<evidence type="ECO:0000256" key="1">
    <source>
        <dbReference type="SAM" id="MobiDB-lite"/>
    </source>
</evidence>
<gene>
    <name evidence="2" type="ORF">Pcinc_024568</name>
</gene>
<comment type="caution">
    <text evidence="2">The sequence shown here is derived from an EMBL/GenBank/DDBJ whole genome shotgun (WGS) entry which is preliminary data.</text>
</comment>
<dbReference type="AlphaFoldDB" id="A0AAE1FAN5"/>
<sequence length="96" mass="10730">MALTSSSHTEQRKQAVGSKPEGHGRSTVQAIRCHPHRTSLKRTTQSAKDMCSGKERVGPSKLEQGYQRRQGCKNAWMRTQFHILSDTVPVVQPQMG</sequence>
<reference evidence="2" key="1">
    <citation type="submission" date="2023-10" db="EMBL/GenBank/DDBJ databases">
        <title>Genome assemblies of two species of porcelain crab, Petrolisthes cinctipes and Petrolisthes manimaculis (Anomura: Porcellanidae).</title>
        <authorList>
            <person name="Angst P."/>
        </authorList>
    </citation>
    <scope>NUCLEOTIDE SEQUENCE</scope>
    <source>
        <strain evidence="2">PB745_01</strain>
        <tissue evidence="2">Gill</tissue>
    </source>
</reference>
<proteinExistence type="predicted"/>
<accession>A0AAE1FAN5</accession>
<evidence type="ECO:0000313" key="2">
    <source>
        <dbReference type="EMBL" id="KAK3870166.1"/>
    </source>
</evidence>
<name>A0AAE1FAN5_PETCI</name>
<dbReference type="EMBL" id="JAWQEG010002709">
    <property type="protein sequence ID" value="KAK3870166.1"/>
    <property type="molecule type" value="Genomic_DNA"/>
</dbReference>
<organism evidence="2 3">
    <name type="scientific">Petrolisthes cinctipes</name>
    <name type="common">Flat porcelain crab</name>
    <dbReference type="NCBI Taxonomy" id="88211"/>
    <lineage>
        <taxon>Eukaryota</taxon>
        <taxon>Metazoa</taxon>
        <taxon>Ecdysozoa</taxon>
        <taxon>Arthropoda</taxon>
        <taxon>Crustacea</taxon>
        <taxon>Multicrustacea</taxon>
        <taxon>Malacostraca</taxon>
        <taxon>Eumalacostraca</taxon>
        <taxon>Eucarida</taxon>
        <taxon>Decapoda</taxon>
        <taxon>Pleocyemata</taxon>
        <taxon>Anomura</taxon>
        <taxon>Galatheoidea</taxon>
        <taxon>Porcellanidae</taxon>
        <taxon>Petrolisthes</taxon>
    </lineage>
</organism>
<keyword evidence="3" id="KW-1185">Reference proteome</keyword>
<protein>
    <submittedName>
        <fullName evidence="2">Uncharacterized protein</fullName>
    </submittedName>
</protein>
<dbReference type="Proteomes" id="UP001286313">
    <property type="component" value="Unassembled WGS sequence"/>
</dbReference>
<evidence type="ECO:0000313" key="3">
    <source>
        <dbReference type="Proteomes" id="UP001286313"/>
    </source>
</evidence>
<feature type="region of interest" description="Disordered" evidence="1">
    <location>
        <begin position="1"/>
        <end position="60"/>
    </location>
</feature>